<gene>
    <name evidence="1" type="primary">13</name>
    <name evidence="1" type="ORF">SEA_PAOPU_13</name>
</gene>
<dbReference type="Gene3D" id="2.60.120.260">
    <property type="entry name" value="Galactose-binding domain-like"/>
    <property type="match status" value="1"/>
</dbReference>
<protein>
    <submittedName>
        <fullName evidence="1">Minor tail protein</fullName>
    </submittedName>
</protein>
<evidence type="ECO:0000313" key="2">
    <source>
        <dbReference type="Proteomes" id="UP000244787"/>
    </source>
</evidence>
<reference evidence="1 2" key="1">
    <citation type="submission" date="2018-03" db="EMBL/GenBank/DDBJ databases">
        <authorList>
            <person name="Stanton A.-C.J."/>
            <person name="Sivanathan V."/>
            <person name="Eleri A."/>
            <person name="Garlena R.A."/>
            <person name="Russell D.A."/>
            <person name="Pope W.H."/>
            <person name="Jacobs-Sera D."/>
            <person name="Hatfull G.F."/>
        </authorList>
    </citation>
    <scope>NUCLEOTIDE SEQUENCE [LARGE SCALE GENOMIC DNA]</scope>
</reference>
<name>A0A2R4A0C0_9CAUD</name>
<dbReference type="KEGG" id="vg:62648514"/>
<dbReference type="Proteomes" id="UP000244787">
    <property type="component" value="Segment"/>
</dbReference>
<dbReference type="EMBL" id="MH045561">
    <property type="protein sequence ID" value="AVR56405.1"/>
    <property type="molecule type" value="Genomic_DNA"/>
</dbReference>
<dbReference type="SMR" id="A0A2R4A0C0"/>
<proteinExistence type="predicted"/>
<organism evidence="1 2">
    <name type="scientific">Microbacterium phage PaoPu</name>
    <dbReference type="NCBI Taxonomy" id="2126933"/>
    <lineage>
        <taxon>Viruses</taxon>
        <taxon>Duplodnaviria</taxon>
        <taxon>Heunggongvirae</taxon>
        <taxon>Uroviricota</taxon>
        <taxon>Caudoviricetes</taxon>
        <taxon>Orlajensenviridae</taxon>
        <taxon>Pelczarvirinae</taxon>
        <taxon>Paopuvirus</taxon>
        <taxon>Paopuvirus paopu</taxon>
    </lineage>
</organism>
<keyword evidence="2" id="KW-1185">Reference proteome</keyword>
<sequence length="319" mass="34148">MTVIERPLFGRVELQRAEIRRLLGAGFESAADTPWTLPTGMVRENSAAAYWGNWRLRMNAGTGARTARGELLPVVPGMRYGIALYCRRDADFNGTADNTKLRIASSSDAFLGALSYAAADMPAAAVWYRRAFEWTAPAGVESVRFNLMANNTAGYGLLDSITVTPLLPSWYPAGMADALQLTIRRGGSRQSVGVKTDVGLMTFQLLDADDPMAGGTFAPGQEVRGVSRDLTGGLSELFTGRVVDVASSYPLNKSTGRQRAVTTITVADAVKTHGETPRYGVAIPTGFETFEARISRLAGSGLAPIEAPAEGAPREVYAF</sequence>
<accession>A0A2R4A0C0</accession>
<dbReference type="GeneID" id="62648514"/>
<evidence type="ECO:0000313" key="1">
    <source>
        <dbReference type="EMBL" id="AVR56405.1"/>
    </source>
</evidence>
<dbReference type="RefSeq" id="YP_009996598.1">
    <property type="nucleotide sequence ID" value="NC_052932.1"/>
</dbReference>